<dbReference type="Proteomes" id="UP001176941">
    <property type="component" value="Chromosome 14"/>
</dbReference>
<feature type="region of interest" description="Disordered" evidence="1">
    <location>
        <begin position="66"/>
        <end position="106"/>
    </location>
</feature>
<name>A0ABN8Y4G8_RANTA</name>
<feature type="region of interest" description="Disordered" evidence="1">
    <location>
        <begin position="1"/>
        <end position="50"/>
    </location>
</feature>
<proteinExistence type="predicted"/>
<sequence length="106" mass="11511">MPSASAACLNSEGFQEDTTSTGAGSPSGAAVKKNPPPMQETPVRSPGREDLLKKEMQATPIFLPGKISWTEKPGSNSPWGQKRVRNNRAQHTAHFPDQRLDKCPLQ</sequence>
<keyword evidence="3" id="KW-1185">Reference proteome</keyword>
<feature type="compositionally biased region" description="Polar residues" evidence="1">
    <location>
        <begin position="12"/>
        <end position="24"/>
    </location>
</feature>
<reference evidence="2" key="1">
    <citation type="submission" date="2023-04" db="EMBL/GenBank/DDBJ databases">
        <authorList>
            <consortium name="ELIXIR-Norway"/>
        </authorList>
    </citation>
    <scope>NUCLEOTIDE SEQUENCE [LARGE SCALE GENOMIC DNA]</scope>
</reference>
<dbReference type="EMBL" id="OX459950">
    <property type="protein sequence ID" value="CAI9156484.1"/>
    <property type="molecule type" value="Genomic_DNA"/>
</dbReference>
<evidence type="ECO:0000313" key="2">
    <source>
        <dbReference type="EMBL" id="CAI9156484.1"/>
    </source>
</evidence>
<feature type="compositionally biased region" description="Basic and acidic residues" evidence="1">
    <location>
        <begin position="94"/>
        <end position="106"/>
    </location>
</feature>
<evidence type="ECO:0000256" key="1">
    <source>
        <dbReference type="SAM" id="MobiDB-lite"/>
    </source>
</evidence>
<protein>
    <submittedName>
        <fullName evidence="2">Uncharacterized protein</fullName>
    </submittedName>
</protein>
<gene>
    <name evidence="2" type="ORF">MRATA1EN1_LOCUS5446</name>
</gene>
<accession>A0ABN8Y4G8</accession>
<organism evidence="2 3">
    <name type="scientific">Rangifer tarandus platyrhynchus</name>
    <name type="common">Svalbard reindeer</name>
    <dbReference type="NCBI Taxonomy" id="3082113"/>
    <lineage>
        <taxon>Eukaryota</taxon>
        <taxon>Metazoa</taxon>
        <taxon>Chordata</taxon>
        <taxon>Craniata</taxon>
        <taxon>Vertebrata</taxon>
        <taxon>Euteleostomi</taxon>
        <taxon>Mammalia</taxon>
        <taxon>Eutheria</taxon>
        <taxon>Laurasiatheria</taxon>
        <taxon>Artiodactyla</taxon>
        <taxon>Ruminantia</taxon>
        <taxon>Pecora</taxon>
        <taxon>Cervidae</taxon>
        <taxon>Odocoileinae</taxon>
        <taxon>Rangifer</taxon>
    </lineage>
</organism>
<evidence type="ECO:0000313" key="3">
    <source>
        <dbReference type="Proteomes" id="UP001176941"/>
    </source>
</evidence>